<accession>A0AAD8UZ98</accession>
<dbReference type="Proteomes" id="UP001230504">
    <property type="component" value="Unassembled WGS sequence"/>
</dbReference>
<dbReference type="GeneID" id="85449330"/>
<evidence type="ECO:0000313" key="2">
    <source>
        <dbReference type="EMBL" id="KAK1569584.1"/>
    </source>
</evidence>
<feature type="compositionally biased region" description="Polar residues" evidence="1">
    <location>
        <begin position="14"/>
        <end position="30"/>
    </location>
</feature>
<dbReference type="AlphaFoldDB" id="A0AAD8UZ98"/>
<evidence type="ECO:0000256" key="1">
    <source>
        <dbReference type="SAM" id="MobiDB-lite"/>
    </source>
</evidence>
<keyword evidence="3" id="KW-1185">Reference proteome</keyword>
<name>A0AAD8UZ98_9PEZI</name>
<comment type="caution">
    <text evidence="2">The sequence shown here is derived from an EMBL/GenBank/DDBJ whole genome shotgun (WGS) entry which is preliminary data.</text>
</comment>
<dbReference type="EMBL" id="JAHLJV010000129">
    <property type="protein sequence ID" value="KAK1569584.1"/>
    <property type="molecule type" value="Genomic_DNA"/>
</dbReference>
<proteinExistence type="predicted"/>
<reference evidence="2" key="1">
    <citation type="submission" date="2021-06" db="EMBL/GenBank/DDBJ databases">
        <title>Comparative genomics, transcriptomics and evolutionary studies reveal genomic signatures of adaptation to plant cell wall in hemibiotrophic fungi.</title>
        <authorList>
            <consortium name="DOE Joint Genome Institute"/>
            <person name="Baroncelli R."/>
            <person name="Diaz J.F."/>
            <person name="Benocci T."/>
            <person name="Peng M."/>
            <person name="Battaglia E."/>
            <person name="Haridas S."/>
            <person name="Andreopoulos W."/>
            <person name="Labutti K."/>
            <person name="Pangilinan J."/>
            <person name="Floch G.L."/>
            <person name="Makela M.R."/>
            <person name="Henrissat B."/>
            <person name="Grigoriev I.V."/>
            <person name="Crouch J.A."/>
            <person name="De Vries R.P."/>
            <person name="Sukno S.A."/>
            <person name="Thon M.R."/>
        </authorList>
    </citation>
    <scope>NUCLEOTIDE SEQUENCE</scope>
    <source>
        <strain evidence="2">CBS 125086</strain>
    </source>
</reference>
<sequence length="153" mass="17109">MPQPAGQHRIRATDSPTLDPTYPGSPSQKPKTWFDRAIPIEPSRDHGRLELVQEEDETLKPPPHRAIPSAHQSRRFASCPTCTMIHLGARLVGTSRRCCCVPQTTISWPRRWAQKPVNGSWSPSCRGSDDACLVHFPFRSNLTLSARLLPHAT</sequence>
<dbReference type="RefSeq" id="XP_060407808.1">
    <property type="nucleotide sequence ID" value="XM_060565090.1"/>
</dbReference>
<gene>
    <name evidence="2" type="ORF">LY79DRAFT_72529</name>
</gene>
<organism evidence="2 3">
    <name type="scientific">Colletotrichum navitas</name>
    <dbReference type="NCBI Taxonomy" id="681940"/>
    <lineage>
        <taxon>Eukaryota</taxon>
        <taxon>Fungi</taxon>
        <taxon>Dikarya</taxon>
        <taxon>Ascomycota</taxon>
        <taxon>Pezizomycotina</taxon>
        <taxon>Sordariomycetes</taxon>
        <taxon>Hypocreomycetidae</taxon>
        <taxon>Glomerellales</taxon>
        <taxon>Glomerellaceae</taxon>
        <taxon>Colletotrichum</taxon>
        <taxon>Colletotrichum graminicola species complex</taxon>
    </lineage>
</organism>
<evidence type="ECO:0000313" key="3">
    <source>
        <dbReference type="Proteomes" id="UP001230504"/>
    </source>
</evidence>
<protein>
    <submittedName>
        <fullName evidence="2">Uncharacterized protein</fullName>
    </submittedName>
</protein>
<feature type="region of interest" description="Disordered" evidence="1">
    <location>
        <begin position="1"/>
        <end position="33"/>
    </location>
</feature>